<feature type="coiled-coil region" evidence="1">
    <location>
        <begin position="74"/>
        <end position="108"/>
    </location>
</feature>
<gene>
    <name evidence="3" type="ORF">ISALK_08365</name>
</gene>
<keyword evidence="2" id="KW-0812">Transmembrane</keyword>
<dbReference type="RefSeq" id="WP_160721186.1">
    <property type="nucleotide sequence ID" value="NZ_SUMG01000008.1"/>
</dbReference>
<feature type="transmembrane region" description="Helical" evidence="2">
    <location>
        <begin position="51"/>
        <end position="73"/>
    </location>
</feature>
<dbReference type="EMBL" id="SUMG01000008">
    <property type="protein sequence ID" value="NBG88514.1"/>
    <property type="molecule type" value="Genomic_DNA"/>
</dbReference>
<keyword evidence="2" id="KW-0472">Membrane</keyword>
<keyword evidence="2" id="KW-1133">Transmembrane helix</keyword>
<keyword evidence="1" id="KW-0175">Coiled coil</keyword>
<protein>
    <recommendedName>
        <fullName evidence="5">Cell division protein FtsL</fullName>
    </recommendedName>
</protein>
<evidence type="ECO:0008006" key="5">
    <source>
        <dbReference type="Google" id="ProtNLM"/>
    </source>
</evidence>
<evidence type="ECO:0000313" key="4">
    <source>
        <dbReference type="Proteomes" id="UP000449710"/>
    </source>
</evidence>
<evidence type="ECO:0000313" key="3">
    <source>
        <dbReference type="EMBL" id="NBG88514.1"/>
    </source>
</evidence>
<name>A0AA44BDP0_9CLOT</name>
<dbReference type="AlphaFoldDB" id="A0AA44BDP0"/>
<dbReference type="Proteomes" id="UP000449710">
    <property type="component" value="Unassembled WGS sequence"/>
</dbReference>
<proteinExistence type="predicted"/>
<accession>A0AA44BDP0</accession>
<keyword evidence="4" id="KW-1185">Reference proteome</keyword>
<comment type="caution">
    <text evidence="3">The sequence shown here is derived from an EMBL/GenBank/DDBJ whole genome shotgun (WGS) entry which is preliminary data.</text>
</comment>
<evidence type="ECO:0000256" key="1">
    <source>
        <dbReference type="SAM" id="Coils"/>
    </source>
</evidence>
<sequence length="178" mass="21035">MEAAREEIIYPEEINSKPLKNGRAKPHKKKKKKILRKQHEEMQKKYRLEKLLFCTMILVITLVSLGLLLRYVMITEARHDIHQLNSAITELKNDERALRIELETLSRSNRVELEAAERLEMIYPEIQEVNYVQVDSNEVNRVANHLEELDNRESLAPGFMEKANERVQQWLSRVEALF</sequence>
<organism evidence="3 4">
    <name type="scientific">Isachenkonia alkalipeptolytica</name>
    <dbReference type="NCBI Taxonomy" id="2565777"/>
    <lineage>
        <taxon>Bacteria</taxon>
        <taxon>Bacillati</taxon>
        <taxon>Bacillota</taxon>
        <taxon>Clostridia</taxon>
        <taxon>Eubacteriales</taxon>
        <taxon>Clostridiaceae</taxon>
        <taxon>Isachenkonia</taxon>
    </lineage>
</organism>
<reference evidence="3 4" key="1">
    <citation type="submission" date="2019-04" db="EMBL/GenBank/DDBJ databases">
        <title>Isachenkonia alkalipeptolytica gen. nov. sp. nov. a new anaerobic, alkiliphilic organothrophic bacterium capable to reduce synthesized ferrihydrite isolated from a soda lake.</title>
        <authorList>
            <person name="Toshchakov S.V."/>
            <person name="Zavarzina D.G."/>
            <person name="Zhilina T.N."/>
            <person name="Kostrikina N.A."/>
            <person name="Kublanov I.V."/>
        </authorList>
    </citation>
    <scope>NUCLEOTIDE SEQUENCE [LARGE SCALE GENOMIC DNA]</scope>
    <source>
        <strain evidence="3 4">Z-1701</strain>
    </source>
</reference>
<evidence type="ECO:0000256" key="2">
    <source>
        <dbReference type="SAM" id="Phobius"/>
    </source>
</evidence>